<gene>
    <name evidence="3" type="ORF">MKW98_001520</name>
</gene>
<accession>A0AAD4X9U4</accession>
<sequence length="187" mass="21081">MMFLLFSFLCTKALGGSPGILDAQPLKCCNLQHLELETYLSRDCLCSIFYVLEISPNIESVSLQISKLNLLAPPVYPYCDEVKFSPENIGDYWDAGLSLSCMILHLKFVEIKGLRGCVNELKFLEILLKHAMTPECFLKIVGHIKLFLSYLIAKSDAMGIFSEPLLCIKFLKSDTIIAILIIFWFGT</sequence>
<protein>
    <recommendedName>
        <fullName evidence="2">FBD domain-containing protein</fullName>
    </recommendedName>
</protein>
<dbReference type="InterPro" id="IPR006566">
    <property type="entry name" value="FBD"/>
</dbReference>
<dbReference type="AlphaFoldDB" id="A0AAD4X9U4"/>
<feature type="domain" description="FBD" evidence="2">
    <location>
        <begin position="100"/>
        <end position="131"/>
    </location>
</feature>
<name>A0AAD4X9U4_9MAGN</name>
<feature type="signal peptide" evidence="1">
    <location>
        <begin position="1"/>
        <end position="15"/>
    </location>
</feature>
<dbReference type="Pfam" id="PF08387">
    <property type="entry name" value="FBD"/>
    <property type="match status" value="1"/>
</dbReference>
<evidence type="ECO:0000259" key="2">
    <source>
        <dbReference type="Pfam" id="PF08387"/>
    </source>
</evidence>
<feature type="chain" id="PRO_5042121909" description="FBD domain-containing protein" evidence="1">
    <location>
        <begin position="16"/>
        <end position="187"/>
    </location>
</feature>
<evidence type="ECO:0000256" key="1">
    <source>
        <dbReference type="SAM" id="SignalP"/>
    </source>
</evidence>
<comment type="caution">
    <text evidence="3">The sequence shown here is derived from an EMBL/GenBank/DDBJ whole genome shotgun (WGS) entry which is preliminary data.</text>
</comment>
<dbReference type="EMBL" id="JAJJMB010012717">
    <property type="protein sequence ID" value="KAI3873871.1"/>
    <property type="molecule type" value="Genomic_DNA"/>
</dbReference>
<organism evidence="3 4">
    <name type="scientific">Papaver atlanticum</name>
    <dbReference type="NCBI Taxonomy" id="357466"/>
    <lineage>
        <taxon>Eukaryota</taxon>
        <taxon>Viridiplantae</taxon>
        <taxon>Streptophyta</taxon>
        <taxon>Embryophyta</taxon>
        <taxon>Tracheophyta</taxon>
        <taxon>Spermatophyta</taxon>
        <taxon>Magnoliopsida</taxon>
        <taxon>Ranunculales</taxon>
        <taxon>Papaveraceae</taxon>
        <taxon>Papaveroideae</taxon>
        <taxon>Papaver</taxon>
    </lineage>
</organism>
<reference evidence="3" key="1">
    <citation type="submission" date="2022-04" db="EMBL/GenBank/DDBJ databases">
        <title>A functionally conserved STORR gene fusion in Papaver species that diverged 16.8 million years ago.</title>
        <authorList>
            <person name="Catania T."/>
        </authorList>
    </citation>
    <scope>NUCLEOTIDE SEQUENCE</scope>
    <source>
        <strain evidence="3">S-188037</strain>
    </source>
</reference>
<dbReference type="Proteomes" id="UP001202328">
    <property type="component" value="Unassembled WGS sequence"/>
</dbReference>
<keyword evidence="1" id="KW-0732">Signal</keyword>
<evidence type="ECO:0000313" key="3">
    <source>
        <dbReference type="EMBL" id="KAI3873871.1"/>
    </source>
</evidence>
<proteinExistence type="predicted"/>
<keyword evidence="4" id="KW-1185">Reference proteome</keyword>
<evidence type="ECO:0000313" key="4">
    <source>
        <dbReference type="Proteomes" id="UP001202328"/>
    </source>
</evidence>